<dbReference type="InterPro" id="IPR010397">
    <property type="entry name" value="DUF996"/>
</dbReference>
<organism evidence="2 3">
    <name type="scientific">Pyrodictium delaneyi</name>
    <dbReference type="NCBI Taxonomy" id="1273541"/>
    <lineage>
        <taxon>Archaea</taxon>
        <taxon>Thermoproteota</taxon>
        <taxon>Thermoprotei</taxon>
        <taxon>Desulfurococcales</taxon>
        <taxon>Pyrodictiaceae</taxon>
        <taxon>Pyrodictium</taxon>
    </lineage>
</organism>
<keyword evidence="3" id="KW-1185">Reference proteome</keyword>
<sequence>MKPLAQSNLELYTSISPRTAAYIWTPYPYRLLRWPLALKLDTAKILAVAGLILSMLSFIHATLGLVGLVLYLAGMYHIGQHYNKREVFRYALVSTVGFTAALIAIALLVGLGALLGTLAAGPMGVGASIAAGLALAYIAILLMGKYKRDLMRTLAPHSSSIAEWAARLYWYGAILAILLVGLALLLIAQVLEAIVLATLRPTRTPAGSSGTL</sequence>
<proteinExistence type="predicted"/>
<feature type="transmembrane region" description="Helical" evidence="1">
    <location>
        <begin position="45"/>
        <end position="78"/>
    </location>
</feature>
<feature type="transmembrane region" description="Helical" evidence="1">
    <location>
        <begin position="168"/>
        <end position="191"/>
    </location>
</feature>
<reference evidence="2 3" key="1">
    <citation type="submission" date="2017-05" db="EMBL/GenBank/DDBJ databases">
        <title>The draft genome of the hyperthermophilic archaeon 'Pyrodictium delaneyi strain Hulk', an iron and nitrate reducer, reveals the capacity for sulfate reduction.</title>
        <authorList>
            <person name="Demey L.M."/>
            <person name="Miller C."/>
            <person name="Manzella M."/>
            <person name="Reguera G."/>
            <person name="Kashefi K."/>
        </authorList>
    </citation>
    <scope>NUCLEOTIDE SEQUENCE [LARGE SCALE GENOMIC DNA]</scope>
    <source>
        <strain evidence="2 3">Hulk</strain>
    </source>
</reference>
<feature type="transmembrane region" description="Helical" evidence="1">
    <location>
        <begin position="90"/>
        <end position="115"/>
    </location>
</feature>
<name>A0A211YPM2_9CREN</name>
<dbReference type="Pfam" id="PF06195">
    <property type="entry name" value="DUF996"/>
    <property type="match status" value="1"/>
</dbReference>
<evidence type="ECO:0000313" key="2">
    <source>
        <dbReference type="EMBL" id="OWJ54874.1"/>
    </source>
</evidence>
<keyword evidence="1" id="KW-1133">Transmembrane helix</keyword>
<dbReference type="Proteomes" id="UP000196694">
    <property type="component" value="Unassembled WGS sequence"/>
</dbReference>
<protein>
    <recommendedName>
        <fullName evidence="4">DUF996 domain-containing protein</fullName>
    </recommendedName>
</protein>
<dbReference type="AlphaFoldDB" id="A0A211YPM2"/>
<keyword evidence="1" id="KW-0472">Membrane</keyword>
<evidence type="ECO:0000256" key="1">
    <source>
        <dbReference type="SAM" id="Phobius"/>
    </source>
</evidence>
<keyword evidence="1" id="KW-0812">Transmembrane</keyword>
<feature type="transmembrane region" description="Helical" evidence="1">
    <location>
        <begin position="121"/>
        <end position="142"/>
    </location>
</feature>
<dbReference type="EMBL" id="NCQP01000002">
    <property type="protein sequence ID" value="OWJ54874.1"/>
    <property type="molecule type" value="Genomic_DNA"/>
</dbReference>
<accession>A0A211YPM2</accession>
<gene>
    <name evidence="2" type="ORF">Pdsh_03955</name>
</gene>
<evidence type="ECO:0008006" key="4">
    <source>
        <dbReference type="Google" id="ProtNLM"/>
    </source>
</evidence>
<evidence type="ECO:0000313" key="3">
    <source>
        <dbReference type="Proteomes" id="UP000196694"/>
    </source>
</evidence>
<comment type="caution">
    <text evidence="2">The sequence shown here is derived from an EMBL/GenBank/DDBJ whole genome shotgun (WGS) entry which is preliminary data.</text>
</comment>